<sequence length="70" mass="7580">MLSILQNREGRGTQMDLGLGRHPSSRLQKDRTALAGRLETNCPGNQMKLSPLLLRIAFAGSSRSLSAVDS</sequence>
<organism evidence="2 3">
    <name type="scientific">Chondrus crispus</name>
    <name type="common">Carrageen Irish moss</name>
    <name type="synonym">Polymorpha crispa</name>
    <dbReference type="NCBI Taxonomy" id="2769"/>
    <lineage>
        <taxon>Eukaryota</taxon>
        <taxon>Rhodophyta</taxon>
        <taxon>Florideophyceae</taxon>
        <taxon>Rhodymeniophycidae</taxon>
        <taxon>Gigartinales</taxon>
        <taxon>Gigartinaceae</taxon>
        <taxon>Chondrus</taxon>
    </lineage>
</organism>
<dbReference type="Gramene" id="CDF34672">
    <property type="protein sequence ID" value="CDF34672"/>
    <property type="gene ID" value="CHC_T00003370001"/>
</dbReference>
<protein>
    <submittedName>
        <fullName evidence="2">Uncharacterized protein</fullName>
    </submittedName>
</protein>
<keyword evidence="3" id="KW-1185">Reference proteome</keyword>
<name>R7Q7Z5_CHOCR</name>
<evidence type="ECO:0000256" key="1">
    <source>
        <dbReference type="SAM" id="MobiDB-lite"/>
    </source>
</evidence>
<dbReference type="Proteomes" id="UP000012073">
    <property type="component" value="Unassembled WGS sequence"/>
</dbReference>
<accession>R7Q7Z5</accession>
<gene>
    <name evidence="2" type="ORF">CHC_T00003370001</name>
</gene>
<reference evidence="3" key="1">
    <citation type="journal article" date="2013" name="Proc. Natl. Acad. Sci. U.S.A.">
        <title>Genome structure and metabolic features in the red seaweed Chondrus crispus shed light on evolution of the Archaeplastida.</title>
        <authorList>
            <person name="Collen J."/>
            <person name="Porcel B."/>
            <person name="Carre W."/>
            <person name="Ball S.G."/>
            <person name="Chaparro C."/>
            <person name="Tonon T."/>
            <person name="Barbeyron T."/>
            <person name="Michel G."/>
            <person name="Noel B."/>
            <person name="Valentin K."/>
            <person name="Elias M."/>
            <person name="Artiguenave F."/>
            <person name="Arun A."/>
            <person name="Aury J.M."/>
            <person name="Barbosa-Neto J.F."/>
            <person name="Bothwell J.H."/>
            <person name="Bouget F.Y."/>
            <person name="Brillet L."/>
            <person name="Cabello-Hurtado F."/>
            <person name="Capella-Gutierrez S."/>
            <person name="Charrier B."/>
            <person name="Cladiere L."/>
            <person name="Cock J.M."/>
            <person name="Coelho S.M."/>
            <person name="Colleoni C."/>
            <person name="Czjzek M."/>
            <person name="Da Silva C."/>
            <person name="Delage L."/>
            <person name="Denoeud F."/>
            <person name="Deschamps P."/>
            <person name="Dittami S.M."/>
            <person name="Gabaldon T."/>
            <person name="Gachon C.M."/>
            <person name="Groisillier A."/>
            <person name="Herve C."/>
            <person name="Jabbari K."/>
            <person name="Katinka M."/>
            <person name="Kloareg B."/>
            <person name="Kowalczyk N."/>
            <person name="Labadie K."/>
            <person name="Leblanc C."/>
            <person name="Lopez P.J."/>
            <person name="McLachlan D.H."/>
            <person name="Meslet-Cladiere L."/>
            <person name="Moustafa A."/>
            <person name="Nehr Z."/>
            <person name="Nyvall Collen P."/>
            <person name="Panaud O."/>
            <person name="Partensky F."/>
            <person name="Poulain J."/>
            <person name="Rensing S.A."/>
            <person name="Rousvoal S."/>
            <person name="Samson G."/>
            <person name="Symeonidi A."/>
            <person name="Weissenbach J."/>
            <person name="Zambounis A."/>
            <person name="Wincker P."/>
            <person name="Boyen C."/>
        </authorList>
    </citation>
    <scope>NUCLEOTIDE SEQUENCE [LARGE SCALE GENOMIC DNA]</scope>
    <source>
        <strain evidence="3">cv. Stackhouse</strain>
    </source>
</reference>
<evidence type="ECO:0000313" key="3">
    <source>
        <dbReference type="Proteomes" id="UP000012073"/>
    </source>
</evidence>
<dbReference type="EMBL" id="HG001704">
    <property type="protein sequence ID" value="CDF34672.1"/>
    <property type="molecule type" value="Genomic_DNA"/>
</dbReference>
<dbReference type="GeneID" id="17322209"/>
<feature type="region of interest" description="Disordered" evidence="1">
    <location>
        <begin position="1"/>
        <end position="27"/>
    </location>
</feature>
<evidence type="ECO:0000313" key="2">
    <source>
        <dbReference type="EMBL" id="CDF34672.1"/>
    </source>
</evidence>
<dbReference type="RefSeq" id="XP_005714491.1">
    <property type="nucleotide sequence ID" value="XM_005714434.1"/>
</dbReference>
<proteinExistence type="predicted"/>
<dbReference type="AlphaFoldDB" id="R7Q7Z5"/>
<dbReference type="KEGG" id="ccp:CHC_T00003370001"/>